<name>A0A454CUV7_VIBHA</name>
<evidence type="ECO:0000313" key="1">
    <source>
        <dbReference type="EMBL" id="EKM30205.1"/>
    </source>
</evidence>
<dbReference type="STRING" id="669.AL538_21615"/>
<dbReference type="EMBL" id="AJSR01001740">
    <property type="protein sequence ID" value="EKM30205.1"/>
    <property type="molecule type" value="Genomic_DNA"/>
</dbReference>
<feature type="non-terminal residue" evidence="1">
    <location>
        <position position="1"/>
    </location>
</feature>
<feature type="non-terminal residue" evidence="1">
    <location>
        <position position="70"/>
    </location>
</feature>
<accession>A0A454CUV7</accession>
<dbReference type="GO" id="GO:0016740">
    <property type="term" value="F:transferase activity"/>
    <property type="evidence" value="ECO:0007669"/>
    <property type="project" value="UniProtKB-KW"/>
</dbReference>
<protein>
    <submittedName>
        <fullName evidence="1">Acetyltransferase family protein</fullName>
    </submittedName>
</protein>
<organism evidence="1 2">
    <name type="scientific">Vibrio harveyi</name>
    <name type="common">Beneckea harveyi</name>
    <dbReference type="NCBI Taxonomy" id="669"/>
    <lineage>
        <taxon>Bacteria</taxon>
        <taxon>Pseudomonadati</taxon>
        <taxon>Pseudomonadota</taxon>
        <taxon>Gammaproteobacteria</taxon>
        <taxon>Vibrionales</taxon>
        <taxon>Vibrionaceae</taxon>
        <taxon>Vibrio</taxon>
    </lineage>
</organism>
<dbReference type="SUPFAM" id="SSF55729">
    <property type="entry name" value="Acyl-CoA N-acyltransferases (Nat)"/>
    <property type="match status" value="1"/>
</dbReference>
<gene>
    <name evidence="1" type="ORF">VCHENC02_4053B</name>
</gene>
<sequence>QTPTLEGFRNNTLQRLIKGEDMLLIEFEGKPVGSVSWYWECESTRWLEAGIVIYDSNYWNKGLGFSALVP</sequence>
<dbReference type="Proteomes" id="UP000008367">
    <property type="component" value="Unassembled WGS sequence"/>
</dbReference>
<dbReference type="Gene3D" id="3.40.630.30">
    <property type="match status" value="1"/>
</dbReference>
<proteinExistence type="predicted"/>
<reference evidence="1 2" key="1">
    <citation type="submission" date="2012-10" db="EMBL/GenBank/DDBJ databases">
        <title>Genome sequence of Vibrio Cholerae HENC-02.</title>
        <authorList>
            <person name="Eppinger M."/>
            <person name="Hasan N.A."/>
            <person name="Sengamalay N."/>
            <person name="Hine E."/>
            <person name="Su Q."/>
            <person name="Daugherty S.C."/>
            <person name="Young S."/>
            <person name="Sadzewicz L."/>
            <person name="Tallon L."/>
            <person name="Cebula T.A."/>
            <person name="Ravel J."/>
            <person name="Colwell R.R."/>
        </authorList>
    </citation>
    <scope>NUCLEOTIDE SEQUENCE [LARGE SCALE GENOMIC DNA]</scope>
    <source>
        <strain evidence="1 2">HENC-02</strain>
    </source>
</reference>
<dbReference type="InterPro" id="IPR016181">
    <property type="entry name" value="Acyl_CoA_acyltransferase"/>
</dbReference>
<evidence type="ECO:0000313" key="2">
    <source>
        <dbReference type="Proteomes" id="UP000008367"/>
    </source>
</evidence>
<comment type="caution">
    <text evidence="1">The sequence shown here is derived from an EMBL/GenBank/DDBJ whole genome shotgun (WGS) entry which is preliminary data.</text>
</comment>
<dbReference type="CDD" id="cd04301">
    <property type="entry name" value="NAT_SF"/>
    <property type="match status" value="1"/>
</dbReference>
<dbReference type="AlphaFoldDB" id="A0A454CUV7"/>
<keyword evidence="1" id="KW-0808">Transferase</keyword>